<dbReference type="EMBL" id="UZAF01016402">
    <property type="protein sequence ID" value="VDO27342.1"/>
    <property type="molecule type" value="Genomic_DNA"/>
</dbReference>
<keyword evidence="4 8" id="KW-0067">ATP-binding</keyword>
<dbReference type="OrthoDB" id="546826at2759"/>
<name>A0A0N4W716_HAEPC</name>
<evidence type="ECO:0000313" key="14">
    <source>
        <dbReference type="Proteomes" id="UP000268014"/>
    </source>
</evidence>
<dbReference type="WBParaSite" id="HPLM_0000589001-mRNA-1">
    <property type="protein sequence ID" value="HPLM_0000589001-mRNA-1"/>
    <property type="gene ID" value="HPLM_0000589001"/>
</dbReference>
<dbReference type="SUPFAM" id="SSF55550">
    <property type="entry name" value="SH2 domain"/>
    <property type="match status" value="1"/>
</dbReference>
<dbReference type="InterPro" id="IPR050198">
    <property type="entry name" value="Non-receptor_tyrosine_kinases"/>
</dbReference>
<dbReference type="PROSITE" id="PS00109">
    <property type="entry name" value="PROTEIN_KINASE_TYR"/>
    <property type="match status" value="1"/>
</dbReference>
<evidence type="ECO:0000259" key="12">
    <source>
        <dbReference type="PROSITE" id="PS50011"/>
    </source>
</evidence>
<proteinExistence type="inferred from homology"/>
<evidence type="ECO:0000256" key="8">
    <source>
        <dbReference type="PROSITE-ProRule" id="PRU10141"/>
    </source>
</evidence>
<dbReference type="PANTHER" id="PTHR24418">
    <property type="entry name" value="TYROSINE-PROTEIN KINASE"/>
    <property type="match status" value="1"/>
</dbReference>
<evidence type="ECO:0000256" key="4">
    <source>
        <dbReference type="ARBA" id="ARBA00022840"/>
    </source>
</evidence>
<dbReference type="InterPro" id="IPR000980">
    <property type="entry name" value="SH2"/>
</dbReference>
<keyword evidence="3 9" id="KW-0418">Kinase</keyword>
<dbReference type="Gene3D" id="3.30.200.20">
    <property type="entry name" value="Phosphorylase Kinase, domain 1"/>
    <property type="match status" value="1"/>
</dbReference>
<reference evidence="15" key="1">
    <citation type="submission" date="2017-02" db="UniProtKB">
        <authorList>
            <consortium name="WormBaseParasite"/>
        </authorList>
    </citation>
    <scope>IDENTIFICATION</scope>
</reference>
<accession>A0A0N4W716</accession>
<dbReference type="Gene3D" id="1.10.510.10">
    <property type="entry name" value="Transferase(Phosphotransferase) domain 1"/>
    <property type="match status" value="1"/>
</dbReference>
<dbReference type="SUPFAM" id="SSF56112">
    <property type="entry name" value="Protein kinase-like (PK-like)"/>
    <property type="match status" value="1"/>
</dbReference>
<evidence type="ECO:0000313" key="15">
    <source>
        <dbReference type="WBParaSite" id="HPLM_0000589001-mRNA-1"/>
    </source>
</evidence>
<gene>
    <name evidence="13" type="ORF">HPLM_LOCUS5874</name>
</gene>
<evidence type="ECO:0000256" key="10">
    <source>
        <dbReference type="SAM" id="MobiDB-lite"/>
    </source>
</evidence>
<keyword evidence="7" id="KW-0727">SH2 domain</keyword>
<dbReference type="Proteomes" id="UP000268014">
    <property type="component" value="Unassembled WGS sequence"/>
</dbReference>
<keyword evidence="2 8" id="KW-0547">Nucleotide-binding</keyword>
<dbReference type="InterPro" id="IPR017441">
    <property type="entry name" value="Protein_kinase_ATP_BS"/>
</dbReference>
<dbReference type="InterPro" id="IPR000719">
    <property type="entry name" value="Prot_kinase_dom"/>
</dbReference>
<dbReference type="PROSITE" id="PS50011">
    <property type="entry name" value="PROTEIN_KINASE_DOM"/>
    <property type="match status" value="1"/>
</dbReference>
<protein>
    <recommendedName>
        <fullName evidence="9">Tyrosine-protein kinase</fullName>
        <ecNumber evidence="9">2.7.10.2</ecNumber>
    </recommendedName>
</protein>
<dbReference type="InterPro" id="IPR011009">
    <property type="entry name" value="Kinase-like_dom_sf"/>
</dbReference>
<dbReference type="OMA" id="NCLIGKH"/>
<dbReference type="InterPro" id="IPR020635">
    <property type="entry name" value="Tyr_kinase_cat_dom"/>
</dbReference>
<dbReference type="GO" id="GO:0004715">
    <property type="term" value="F:non-membrane spanning protein tyrosine kinase activity"/>
    <property type="evidence" value="ECO:0007669"/>
    <property type="project" value="UniProtKB-EC"/>
</dbReference>
<evidence type="ECO:0000256" key="7">
    <source>
        <dbReference type="PROSITE-ProRule" id="PRU00191"/>
    </source>
</evidence>
<keyword evidence="14" id="KW-1185">Reference proteome</keyword>
<comment type="catalytic activity">
    <reaction evidence="6 9">
        <text>L-tyrosyl-[protein] + ATP = O-phospho-L-tyrosyl-[protein] + ADP + H(+)</text>
        <dbReference type="Rhea" id="RHEA:10596"/>
        <dbReference type="Rhea" id="RHEA-COMP:10136"/>
        <dbReference type="Rhea" id="RHEA-COMP:20101"/>
        <dbReference type="ChEBI" id="CHEBI:15378"/>
        <dbReference type="ChEBI" id="CHEBI:30616"/>
        <dbReference type="ChEBI" id="CHEBI:46858"/>
        <dbReference type="ChEBI" id="CHEBI:61978"/>
        <dbReference type="ChEBI" id="CHEBI:456216"/>
        <dbReference type="EC" id="2.7.10.2"/>
    </reaction>
</comment>
<dbReference type="InterPro" id="IPR036860">
    <property type="entry name" value="SH2_dom_sf"/>
</dbReference>
<organism evidence="15">
    <name type="scientific">Haemonchus placei</name>
    <name type="common">Barber's pole worm</name>
    <dbReference type="NCBI Taxonomy" id="6290"/>
    <lineage>
        <taxon>Eukaryota</taxon>
        <taxon>Metazoa</taxon>
        <taxon>Ecdysozoa</taxon>
        <taxon>Nematoda</taxon>
        <taxon>Chromadorea</taxon>
        <taxon>Rhabditida</taxon>
        <taxon>Rhabditina</taxon>
        <taxon>Rhabditomorpha</taxon>
        <taxon>Strongyloidea</taxon>
        <taxon>Trichostrongylidae</taxon>
        <taxon>Haemonchus</taxon>
    </lineage>
</organism>
<feature type="region of interest" description="Disordered" evidence="10">
    <location>
        <begin position="1"/>
        <end position="30"/>
    </location>
</feature>
<dbReference type="SMART" id="SM00252">
    <property type="entry name" value="SH2"/>
    <property type="match status" value="1"/>
</dbReference>
<dbReference type="STRING" id="6290.A0A0N4W716"/>
<dbReference type="Gene3D" id="3.30.505.10">
    <property type="entry name" value="SH2 domain"/>
    <property type="match status" value="1"/>
</dbReference>
<dbReference type="GO" id="GO:0005524">
    <property type="term" value="F:ATP binding"/>
    <property type="evidence" value="ECO:0007669"/>
    <property type="project" value="UniProtKB-UniRule"/>
</dbReference>
<evidence type="ECO:0000313" key="13">
    <source>
        <dbReference type="EMBL" id="VDO27342.1"/>
    </source>
</evidence>
<evidence type="ECO:0000256" key="3">
    <source>
        <dbReference type="ARBA" id="ARBA00022777"/>
    </source>
</evidence>
<feature type="compositionally biased region" description="Basic and acidic residues" evidence="10">
    <location>
        <begin position="1"/>
        <end position="10"/>
    </location>
</feature>
<dbReference type="PROSITE" id="PS50001">
    <property type="entry name" value="SH2"/>
    <property type="match status" value="1"/>
</dbReference>
<dbReference type="EC" id="2.7.10.2" evidence="9"/>
<dbReference type="PROSITE" id="PS00107">
    <property type="entry name" value="PROTEIN_KINASE_ATP"/>
    <property type="match status" value="1"/>
</dbReference>
<feature type="binding site" evidence="8">
    <location>
        <position position="225"/>
    </location>
    <ligand>
        <name>ATP</name>
        <dbReference type="ChEBI" id="CHEBI:30616"/>
    </ligand>
</feature>
<evidence type="ECO:0000256" key="2">
    <source>
        <dbReference type="ARBA" id="ARBA00022741"/>
    </source>
</evidence>
<reference evidence="13 14" key="2">
    <citation type="submission" date="2018-11" db="EMBL/GenBank/DDBJ databases">
        <authorList>
            <consortium name="Pathogen Informatics"/>
        </authorList>
    </citation>
    <scope>NUCLEOTIDE SEQUENCE [LARGE SCALE GENOMIC DNA]</scope>
    <source>
        <strain evidence="13 14">MHpl1</strain>
    </source>
</reference>
<evidence type="ECO:0000256" key="5">
    <source>
        <dbReference type="ARBA" id="ARBA00023137"/>
    </source>
</evidence>
<dbReference type="SMART" id="SM00219">
    <property type="entry name" value="TyrKc"/>
    <property type="match status" value="1"/>
</dbReference>
<feature type="domain" description="Protein kinase" evidence="12">
    <location>
        <begin position="193"/>
        <end position="369"/>
    </location>
</feature>
<keyword evidence="5 9" id="KW-0829">Tyrosine-protein kinase</keyword>
<evidence type="ECO:0000256" key="9">
    <source>
        <dbReference type="RuleBase" id="RU362096"/>
    </source>
</evidence>
<feature type="domain" description="SH2" evidence="11">
    <location>
        <begin position="56"/>
        <end position="181"/>
    </location>
</feature>
<dbReference type="AlphaFoldDB" id="A0A0N4W716"/>
<feature type="compositionally biased region" description="Basic and acidic residues" evidence="10">
    <location>
        <begin position="17"/>
        <end position="30"/>
    </location>
</feature>
<dbReference type="Pfam" id="PF07714">
    <property type="entry name" value="PK_Tyr_Ser-Thr"/>
    <property type="match status" value="1"/>
</dbReference>
<sequence>MASGKVDKTNPRTSEPLMEKGAEAREQDVAERPKVHITKIRDSLAGGLHSVKNEDYFHGFLPKEQAANLLIRVGDFLVRQAVKLELKSFAAEQFIISVRKLTSDGSHSKIISKINDELKKSTGDDEQEVDVRFIDRDMVLSAICSRAYHRVPVSIFSGLIEYHRRNRIPFDEEGTVIKRAIKRADWQLNHEQIFKTKKLGDGAFGDVYKGLLYTGLIESKECAIKTILGTVSTEENEKLFREAMLMKRLVHPNVVMLLGVASNEEPVMIVMEFAQGGSVLDAVQQKPGPSAYVRIKYCSHAAMGLNYLNKQGIIHRDVAARNCLIGKHDIAKISDFGLSIVGTQKKEKTLKKVTAISGCSKRRGYTEKT</sequence>
<dbReference type="InterPro" id="IPR001245">
    <property type="entry name" value="Ser-Thr/Tyr_kinase_cat_dom"/>
</dbReference>
<evidence type="ECO:0000259" key="11">
    <source>
        <dbReference type="PROSITE" id="PS50001"/>
    </source>
</evidence>
<dbReference type="InterPro" id="IPR008266">
    <property type="entry name" value="Tyr_kinase_AS"/>
</dbReference>
<comment type="similarity">
    <text evidence="9">Belongs to the protein kinase superfamily. Tyr protein kinase family.</text>
</comment>
<evidence type="ECO:0000256" key="1">
    <source>
        <dbReference type="ARBA" id="ARBA00022679"/>
    </source>
</evidence>
<evidence type="ECO:0000256" key="6">
    <source>
        <dbReference type="ARBA" id="ARBA00051245"/>
    </source>
</evidence>
<keyword evidence="1 9" id="KW-0808">Transferase</keyword>